<accession>A0AAW1QWE6</accession>
<evidence type="ECO:0000256" key="1">
    <source>
        <dbReference type="SAM" id="MobiDB-lite"/>
    </source>
</evidence>
<organism evidence="2 3">
    <name type="scientific">Apatococcus lobatus</name>
    <dbReference type="NCBI Taxonomy" id="904363"/>
    <lineage>
        <taxon>Eukaryota</taxon>
        <taxon>Viridiplantae</taxon>
        <taxon>Chlorophyta</taxon>
        <taxon>core chlorophytes</taxon>
        <taxon>Trebouxiophyceae</taxon>
        <taxon>Chlorellales</taxon>
        <taxon>Chlorellaceae</taxon>
        <taxon>Apatococcus</taxon>
    </lineage>
</organism>
<reference evidence="2 3" key="1">
    <citation type="journal article" date="2024" name="Nat. Commun.">
        <title>Phylogenomics reveals the evolutionary origins of lichenization in chlorophyte algae.</title>
        <authorList>
            <person name="Puginier C."/>
            <person name="Libourel C."/>
            <person name="Otte J."/>
            <person name="Skaloud P."/>
            <person name="Haon M."/>
            <person name="Grisel S."/>
            <person name="Petersen M."/>
            <person name="Berrin J.G."/>
            <person name="Delaux P.M."/>
            <person name="Dal Grande F."/>
            <person name="Keller J."/>
        </authorList>
    </citation>
    <scope>NUCLEOTIDE SEQUENCE [LARGE SCALE GENOMIC DNA]</scope>
    <source>
        <strain evidence="2 3">SAG 2145</strain>
    </source>
</reference>
<protein>
    <submittedName>
        <fullName evidence="2">Uncharacterized protein</fullName>
    </submittedName>
</protein>
<comment type="caution">
    <text evidence="2">The sequence shown here is derived from an EMBL/GenBank/DDBJ whole genome shotgun (WGS) entry which is preliminary data.</text>
</comment>
<evidence type="ECO:0000313" key="2">
    <source>
        <dbReference type="EMBL" id="KAK9825781.1"/>
    </source>
</evidence>
<feature type="region of interest" description="Disordered" evidence="1">
    <location>
        <begin position="174"/>
        <end position="206"/>
    </location>
</feature>
<sequence>MAVVSVRSSGSTFRNFRTLQPPAPVLILVEAVAGIVVDDRGQHSFLQFRPASSSEAMRWLIPRSDFDRHHTLLGSYKQQVQEQQEDELSQLLHAVCYEPSEAKANAALELAKIASERLRESQQNCGLPAPRNSDVSAAEPETDVEVDFAEDQMPPLDPDLQRDLSRFFQDVFPMDVDSNPSREPSSCRGSLYSPHSAPSAISCNTG</sequence>
<gene>
    <name evidence="2" type="ORF">WJX74_007157</name>
</gene>
<name>A0AAW1QWE6_9CHLO</name>
<feature type="compositionally biased region" description="Polar residues" evidence="1">
    <location>
        <begin position="178"/>
        <end position="188"/>
    </location>
</feature>
<dbReference type="AlphaFoldDB" id="A0AAW1QWE6"/>
<dbReference type="EMBL" id="JALJOS010000023">
    <property type="protein sequence ID" value="KAK9825781.1"/>
    <property type="molecule type" value="Genomic_DNA"/>
</dbReference>
<dbReference type="Proteomes" id="UP001438707">
    <property type="component" value="Unassembled WGS sequence"/>
</dbReference>
<keyword evidence="3" id="KW-1185">Reference proteome</keyword>
<proteinExistence type="predicted"/>
<feature type="region of interest" description="Disordered" evidence="1">
    <location>
        <begin position="121"/>
        <end position="141"/>
    </location>
</feature>
<evidence type="ECO:0000313" key="3">
    <source>
        <dbReference type="Proteomes" id="UP001438707"/>
    </source>
</evidence>